<dbReference type="EMBL" id="BMJB01000001">
    <property type="protein sequence ID" value="GGA71960.1"/>
    <property type="molecule type" value="Genomic_DNA"/>
</dbReference>
<dbReference type="GO" id="GO:0004616">
    <property type="term" value="F:phosphogluconate dehydrogenase (decarboxylating) activity"/>
    <property type="evidence" value="ECO:0007669"/>
    <property type="project" value="InterPro"/>
</dbReference>
<reference evidence="7" key="2">
    <citation type="submission" date="2020-09" db="EMBL/GenBank/DDBJ databases">
        <authorList>
            <person name="Sun Q."/>
            <person name="Zhou Y."/>
        </authorList>
    </citation>
    <scope>NUCLEOTIDE SEQUENCE</scope>
    <source>
        <strain evidence="7">CGMCC 1.15447</strain>
    </source>
</reference>
<sequence length="299" mass="31522">MASQIGFIGLGIMGRGMVKNLVEKGHSVAVWNRTHERAEALSKELKVAVAKSPRAVAEGREFVLVCVSDTPDVEQVLFGPDGVVEGVSKGTTVIDLSTISPSAARRFAARLAEKGVGFLDAPVSGGSEGAAKGTLSIMAGGPEDEFNRAKPVLEAMGTRITHLGPVGSGQMTKLMNQVLVVVNMLAVGEALLLGRAANLDLRKAVAAVEAGAAGSWMLSQRGTQAIDGYWKPGFTIDLQQKDLRLVLESAEELGVPMMATSIVHQLYNKLQREGKGGLGNHALVQAMEEMAGIRLQKEA</sequence>
<comment type="similarity">
    <text evidence="1">Belongs to the HIBADH-related family.</text>
</comment>
<dbReference type="AlphaFoldDB" id="A0A916RY50"/>
<protein>
    <submittedName>
        <fullName evidence="7">Tartronate semialdehyde reductase</fullName>
    </submittedName>
</protein>
<dbReference type="RefSeq" id="WP_188759523.1">
    <property type="nucleotide sequence ID" value="NZ_BMJB01000001.1"/>
</dbReference>
<accession>A0A916RY50</accession>
<dbReference type="InterPro" id="IPR013328">
    <property type="entry name" value="6PGD_dom2"/>
</dbReference>
<dbReference type="PIRSF" id="PIRSF000103">
    <property type="entry name" value="HIBADH"/>
    <property type="match status" value="1"/>
</dbReference>
<feature type="active site" evidence="4">
    <location>
        <position position="173"/>
    </location>
</feature>
<dbReference type="PROSITE" id="PS00895">
    <property type="entry name" value="3_HYDROXYISOBUT_DH"/>
    <property type="match status" value="1"/>
</dbReference>
<dbReference type="Proteomes" id="UP000648801">
    <property type="component" value="Unassembled WGS sequence"/>
</dbReference>
<reference evidence="7" key="1">
    <citation type="journal article" date="2014" name="Int. J. Syst. Evol. Microbiol.">
        <title>Complete genome sequence of Corynebacterium casei LMG S-19264T (=DSM 44701T), isolated from a smear-ripened cheese.</title>
        <authorList>
            <consortium name="US DOE Joint Genome Institute (JGI-PGF)"/>
            <person name="Walter F."/>
            <person name="Albersmeier A."/>
            <person name="Kalinowski J."/>
            <person name="Ruckert C."/>
        </authorList>
    </citation>
    <scope>NUCLEOTIDE SEQUENCE</scope>
    <source>
        <strain evidence="7">CGMCC 1.15447</strain>
    </source>
</reference>
<evidence type="ECO:0000259" key="5">
    <source>
        <dbReference type="Pfam" id="PF03446"/>
    </source>
</evidence>
<dbReference type="PRINTS" id="PR00076">
    <property type="entry name" value="6PGDHDRGNASE"/>
</dbReference>
<organism evidence="7 8">
    <name type="scientific">Edaphobacter acidisoli</name>
    <dbReference type="NCBI Taxonomy" id="2040573"/>
    <lineage>
        <taxon>Bacteria</taxon>
        <taxon>Pseudomonadati</taxon>
        <taxon>Acidobacteriota</taxon>
        <taxon>Terriglobia</taxon>
        <taxon>Terriglobales</taxon>
        <taxon>Acidobacteriaceae</taxon>
        <taxon>Edaphobacter</taxon>
    </lineage>
</organism>
<dbReference type="SUPFAM" id="SSF51735">
    <property type="entry name" value="NAD(P)-binding Rossmann-fold domains"/>
    <property type="match status" value="1"/>
</dbReference>
<comment type="caution">
    <text evidence="7">The sequence shown here is derived from an EMBL/GenBank/DDBJ whole genome shotgun (WGS) entry which is preliminary data.</text>
</comment>
<keyword evidence="8" id="KW-1185">Reference proteome</keyword>
<dbReference type="InterPro" id="IPR006115">
    <property type="entry name" value="6PGDH_NADP-bd"/>
</dbReference>
<dbReference type="PANTHER" id="PTHR43060">
    <property type="entry name" value="3-HYDROXYISOBUTYRATE DEHYDROGENASE-LIKE 1, MITOCHONDRIAL-RELATED"/>
    <property type="match status" value="1"/>
</dbReference>
<dbReference type="InterPro" id="IPR015815">
    <property type="entry name" value="HIBADH-related"/>
</dbReference>
<dbReference type="Pfam" id="PF03446">
    <property type="entry name" value="NAD_binding_2"/>
    <property type="match status" value="1"/>
</dbReference>
<dbReference type="InterPro" id="IPR036291">
    <property type="entry name" value="NAD(P)-bd_dom_sf"/>
</dbReference>
<feature type="domain" description="3-hydroxyisobutyrate dehydrogenase-like NAD-binding" evidence="6">
    <location>
        <begin position="167"/>
        <end position="286"/>
    </location>
</feature>
<evidence type="ECO:0000256" key="4">
    <source>
        <dbReference type="PIRSR" id="PIRSR000103-1"/>
    </source>
</evidence>
<gene>
    <name evidence="7" type="ORF">GCM10011507_24460</name>
</gene>
<dbReference type="GO" id="GO:0051287">
    <property type="term" value="F:NAD binding"/>
    <property type="evidence" value="ECO:0007669"/>
    <property type="project" value="InterPro"/>
</dbReference>
<dbReference type="Pfam" id="PF14833">
    <property type="entry name" value="NAD_binding_11"/>
    <property type="match status" value="1"/>
</dbReference>
<dbReference type="InterPro" id="IPR008927">
    <property type="entry name" value="6-PGluconate_DH-like_C_sf"/>
</dbReference>
<evidence type="ECO:0000256" key="3">
    <source>
        <dbReference type="ARBA" id="ARBA00023027"/>
    </source>
</evidence>
<dbReference type="InterPro" id="IPR006183">
    <property type="entry name" value="Pgluconate_DH"/>
</dbReference>
<dbReference type="PANTHER" id="PTHR43060:SF15">
    <property type="entry name" value="3-HYDROXYISOBUTYRATE DEHYDROGENASE-LIKE 1, MITOCHONDRIAL-RELATED"/>
    <property type="match status" value="1"/>
</dbReference>
<dbReference type="GO" id="GO:0050661">
    <property type="term" value="F:NADP binding"/>
    <property type="evidence" value="ECO:0007669"/>
    <property type="project" value="InterPro"/>
</dbReference>
<evidence type="ECO:0000313" key="7">
    <source>
        <dbReference type="EMBL" id="GGA71960.1"/>
    </source>
</evidence>
<evidence type="ECO:0000256" key="1">
    <source>
        <dbReference type="ARBA" id="ARBA00009080"/>
    </source>
</evidence>
<evidence type="ECO:0000256" key="2">
    <source>
        <dbReference type="ARBA" id="ARBA00023002"/>
    </source>
</evidence>
<dbReference type="SUPFAM" id="SSF48179">
    <property type="entry name" value="6-phosphogluconate dehydrogenase C-terminal domain-like"/>
    <property type="match status" value="1"/>
</dbReference>
<evidence type="ECO:0000313" key="8">
    <source>
        <dbReference type="Proteomes" id="UP000648801"/>
    </source>
</evidence>
<name>A0A916RY50_9BACT</name>
<evidence type="ECO:0000259" key="6">
    <source>
        <dbReference type="Pfam" id="PF14833"/>
    </source>
</evidence>
<keyword evidence="2" id="KW-0560">Oxidoreductase</keyword>
<feature type="domain" description="6-phosphogluconate dehydrogenase NADP-binding" evidence="5">
    <location>
        <begin position="4"/>
        <end position="164"/>
    </location>
</feature>
<dbReference type="InterPro" id="IPR029154">
    <property type="entry name" value="HIBADH-like_NADP-bd"/>
</dbReference>
<dbReference type="Gene3D" id="3.40.50.720">
    <property type="entry name" value="NAD(P)-binding Rossmann-like Domain"/>
    <property type="match status" value="1"/>
</dbReference>
<dbReference type="Gene3D" id="1.10.1040.10">
    <property type="entry name" value="N-(1-d-carboxylethyl)-l-norvaline Dehydrogenase, domain 2"/>
    <property type="match status" value="1"/>
</dbReference>
<keyword evidence="3" id="KW-0520">NAD</keyword>
<proteinExistence type="inferred from homology"/>
<dbReference type="InterPro" id="IPR002204">
    <property type="entry name" value="3-OH-isobutyrate_DH-rel_CS"/>
</dbReference>
<dbReference type="GO" id="GO:0016054">
    <property type="term" value="P:organic acid catabolic process"/>
    <property type="evidence" value="ECO:0007669"/>
    <property type="project" value="UniProtKB-ARBA"/>
</dbReference>